<reference evidence="1" key="1">
    <citation type="submission" date="2023-08" db="EMBL/GenBank/DDBJ databases">
        <authorList>
            <person name="Audoor S."/>
            <person name="Bilcke G."/>
        </authorList>
    </citation>
    <scope>NUCLEOTIDE SEQUENCE</scope>
</reference>
<keyword evidence="2" id="KW-1185">Reference proteome</keyword>
<dbReference type="AlphaFoldDB" id="A0AAD2JND6"/>
<accession>A0AAD2JND6</accession>
<protein>
    <submittedName>
        <fullName evidence="1">Uncharacterized protein</fullName>
    </submittedName>
</protein>
<gene>
    <name evidence="1" type="ORF">CYCCA115_LOCUS21942</name>
</gene>
<evidence type="ECO:0000313" key="1">
    <source>
        <dbReference type="EMBL" id="CAJ1966358.1"/>
    </source>
</evidence>
<name>A0AAD2JND6_9STRA</name>
<comment type="caution">
    <text evidence="1">The sequence shown here is derived from an EMBL/GenBank/DDBJ whole genome shotgun (WGS) entry which is preliminary data.</text>
</comment>
<dbReference type="Proteomes" id="UP001295423">
    <property type="component" value="Unassembled WGS sequence"/>
</dbReference>
<organism evidence="1 2">
    <name type="scientific">Cylindrotheca closterium</name>
    <dbReference type="NCBI Taxonomy" id="2856"/>
    <lineage>
        <taxon>Eukaryota</taxon>
        <taxon>Sar</taxon>
        <taxon>Stramenopiles</taxon>
        <taxon>Ochrophyta</taxon>
        <taxon>Bacillariophyta</taxon>
        <taxon>Bacillariophyceae</taxon>
        <taxon>Bacillariophycidae</taxon>
        <taxon>Bacillariales</taxon>
        <taxon>Bacillariaceae</taxon>
        <taxon>Cylindrotheca</taxon>
    </lineage>
</organism>
<dbReference type="EMBL" id="CAKOGP040002280">
    <property type="protein sequence ID" value="CAJ1966358.1"/>
    <property type="molecule type" value="Genomic_DNA"/>
</dbReference>
<evidence type="ECO:0000313" key="2">
    <source>
        <dbReference type="Proteomes" id="UP001295423"/>
    </source>
</evidence>
<proteinExistence type="predicted"/>
<sequence length="253" mass="28250">MDHINSFGKGLTPVKRPQSIVHRIGRMSSSISLPFGKKSAKTFTKNSKKDKKIKKKCTRKSTKIVKKEETTLTLAESSHSAALTSETVDEFGSLCHSDEDFSEGTMGGENLDQSTHHEEEDFFVALNQNEFLIECFMTNECSDQTFIVHFYAEDSPSLSYDIEEAILIRTMESGSNCQCRRVNSRLTPLFTAKLGIDPDQPTIVAIRNGVVVDRISDISPGCWELEKWISDTGILTQKPDNNSAFPSMNVHSC</sequence>